<name>A0A0E9WAF0_ANGAN</name>
<organism evidence="1">
    <name type="scientific">Anguilla anguilla</name>
    <name type="common">European freshwater eel</name>
    <name type="synonym">Muraena anguilla</name>
    <dbReference type="NCBI Taxonomy" id="7936"/>
    <lineage>
        <taxon>Eukaryota</taxon>
        <taxon>Metazoa</taxon>
        <taxon>Chordata</taxon>
        <taxon>Craniata</taxon>
        <taxon>Vertebrata</taxon>
        <taxon>Euteleostomi</taxon>
        <taxon>Actinopterygii</taxon>
        <taxon>Neopterygii</taxon>
        <taxon>Teleostei</taxon>
        <taxon>Anguilliformes</taxon>
        <taxon>Anguillidae</taxon>
        <taxon>Anguilla</taxon>
    </lineage>
</organism>
<accession>A0A0E9WAF0</accession>
<protein>
    <submittedName>
        <fullName evidence="1">Uncharacterized protein</fullName>
    </submittedName>
</protein>
<evidence type="ECO:0000313" key="1">
    <source>
        <dbReference type="EMBL" id="JAH87256.1"/>
    </source>
</evidence>
<dbReference type="AlphaFoldDB" id="A0A0E9WAF0"/>
<sequence length="50" mass="6026">MSISFSSSKTQTHVILLTTIYFVLKEFSLEAYHYRPRTYFLNKRIRSLHT</sequence>
<reference evidence="1" key="2">
    <citation type="journal article" date="2015" name="Fish Shellfish Immunol.">
        <title>Early steps in the European eel (Anguilla anguilla)-Vibrio vulnificus interaction in the gills: Role of the RtxA13 toxin.</title>
        <authorList>
            <person name="Callol A."/>
            <person name="Pajuelo D."/>
            <person name="Ebbesson L."/>
            <person name="Teles M."/>
            <person name="MacKenzie S."/>
            <person name="Amaro C."/>
        </authorList>
    </citation>
    <scope>NUCLEOTIDE SEQUENCE</scope>
</reference>
<dbReference type="EMBL" id="GBXM01021321">
    <property type="protein sequence ID" value="JAH87256.1"/>
    <property type="molecule type" value="Transcribed_RNA"/>
</dbReference>
<proteinExistence type="predicted"/>
<reference evidence="1" key="1">
    <citation type="submission" date="2014-11" db="EMBL/GenBank/DDBJ databases">
        <authorList>
            <person name="Amaro Gonzalez C."/>
        </authorList>
    </citation>
    <scope>NUCLEOTIDE SEQUENCE</scope>
</reference>